<gene>
    <name evidence="3" type="ORF">UFOPK1358_01666</name>
</gene>
<evidence type="ECO:0000313" key="3">
    <source>
        <dbReference type="EMBL" id="CAB4551695.1"/>
    </source>
</evidence>
<dbReference type="InterPro" id="IPR029045">
    <property type="entry name" value="ClpP/crotonase-like_dom_sf"/>
</dbReference>
<dbReference type="PANTHER" id="PTHR11941">
    <property type="entry name" value="ENOYL-COA HYDRATASE-RELATED"/>
    <property type="match status" value="1"/>
</dbReference>
<keyword evidence="2" id="KW-0456">Lyase</keyword>
<proteinExistence type="predicted"/>
<dbReference type="AlphaFoldDB" id="A0A6J6CKP8"/>
<dbReference type="Gene3D" id="3.90.226.10">
    <property type="entry name" value="2-enoyl-CoA Hydratase, Chain A, domain 1"/>
    <property type="match status" value="1"/>
</dbReference>
<dbReference type="CDD" id="cd06558">
    <property type="entry name" value="crotonase-like"/>
    <property type="match status" value="1"/>
</dbReference>
<protein>
    <submittedName>
        <fullName evidence="3">Unannotated protein</fullName>
    </submittedName>
</protein>
<evidence type="ECO:0000256" key="1">
    <source>
        <dbReference type="ARBA" id="ARBA00023098"/>
    </source>
</evidence>
<dbReference type="InterPro" id="IPR001753">
    <property type="entry name" value="Enoyl-CoA_hydra/iso"/>
</dbReference>
<dbReference type="GO" id="GO:0006635">
    <property type="term" value="P:fatty acid beta-oxidation"/>
    <property type="evidence" value="ECO:0007669"/>
    <property type="project" value="TreeGrafter"/>
</dbReference>
<reference evidence="3" key="1">
    <citation type="submission" date="2020-05" db="EMBL/GenBank/DDBJ databases">
        <authorList>
            <person name="Chiriac C."/>
            <person name="Salcher M."/>
            <person name="Ghai R."/>
            <person name="Kavagutti S V."/>
        </authorList>
    </citation>
    <scope>NUCLEOTIDE SEQUENCE</scope>
</reference>
<dbReference type="EMBL" id="CAEZSF010000204">
    <property type="protein sequence ID" value="CAB4551695.1"/>
    <property type="molecule type" value="Genomic_DNA"/>
</dbReference>
<evidence type="ECO:0000256" key="2">
    <source>
        <dbReference type="ARBA" id="ARBA00023239"/>
    </source>
</evidence>
<keyword evidence="1" id="KW-0443">Lipid metabolism</keyword>
<accession>A0A6J6CKP8</accession>
<name>A0A6J6CKP8_9ZZZZ</name>
<dbReference type="SUPFAM" id="SSF52096">
    <property type="entry name" value="ClpP/crotonase"/>
    <property type="match status" value="1"/>
</dbReference>
<sequence>MSVAYLCEQRVAVVKISRPERRNALNHQALDQLHEAVIRAKADHAQGLLRVLILTGDDNQFCSGADLKELEDLEFTRALRLMLDDLASLGFPTIAAISGACMGLGMQLAISCDLRIATAEAMFAVPVAKLGLMVDHLTVQRLVALAGDSAARWMMLTAQPVTAQRAYELGLIQELLTAPSQGEPAEGVGELVLHAAEELAARIAELAPLALAGSKLGLDLLQRPDSSTDPKGEYLAAFHAAWASDDLVEGRSAFGARRQAEFKGR</sequence>
<dbReference type="GO" id="GO:0016829">
    <property type="term" value="F:lyase activity"/>
    <property type="evidence" value="ECO:0007669"/>
    <property type="project" value="UniProtKB-KW"/>
</dbReference>
<organism evidence="3">
    <name type="scientific">freshwater metagenome</name>
    <dbReference type="NCBI Taxonomy" id="449393"/>
    <lineage>
        <taxon>unclassified sequences</taxon>
        <taxon>metagenomes</taxon>
        <taxon>ecological metagenomes</taxon>
    </lineage>
</organism>
<dbReference type="Pfam" id="PF00378">
    <property type="entry name" value="ECH_1"/>
    <property type="match status" value="1"/>
</dbReference>
<dbReference type="PANTHER" id="PTHR11941:SF169">
    <property type="entry name" value="(7AS)-7A-METHYL-1,5-DIOXO-2,3,5,6,7,7A-HEXAHYDRO-1H-INDENE-CARBOXYL-COA HYDROLASE"/>
    <property type="match status" value="1"/>
</dbReference>